<accession>A0ABM4TX12</accession>
<protein>
    <submittedName>
        <fullName evidence="2">Uncharacterized protein</fullName>
    </submittedName>
</protein>
<reference evidence="1" key="1">
    <citation type="submission" date="2025-05" db="UniProtKB">
        <authorList>
            <consortium name="RefSeq"/>
        </authorList>
    </citation>
    <scope>NUCLEOTIDE SEQUENCE [LARGE SCALE GENOMIC DNA]</scope>
</reference>
<organism evidence="1 2">
    <name type="scientific">Drosophila suzukii</name>
    <name type="common">Spotted-wing drosophila fruit fly</name>
    <dbReference type="NCBI Taxonomy" id="28584"/>
    <lineage>
        <taxon>Eukaryota</taxon>
        <taxon>Metazoa</taxon>
        <taxon>Ecdysozoa</taxon>
        <taxon>Arthropoda</taxon>
        <taxon>Hexapoda</taxon>
        <taxon>Insecta</taxon>
        <taxon>Pterygota</taxon>
        <taxon>Neoptera</taxon>
        <taxon>Endopterygota</taxon>
        <taxon>Diptera</taxon>
        <taxon>Brachycera</taxon>
        <taxon>Muscomorpha</taxon>
        <taxon>Ephydroidea</taxon>
        <taxon>Drosophilidae</taxon>
        <taxon>Drosophila</taxon>
        <taxon>Sophophora</taxon>
    </lineage>
</organism>
<gene>
    <name evidence="2" type="primary">LOC139354139</name>
</gene>
<evidence type="ECO:0000313" key="2">
    <source>
        <dbReference type="RefSeq" id="XP_070854506.1"/>
    </source>
</evidence>
<name>A0ABM4TX12_DROSZ</name>
<keyword evidence="1" id="KW-1185">Reference proteome</keyword>
<sequence length="134" mass="15111">MPLSGPVVQVRIERLAIGEQLIVDDSLPILSNTQKNFPGRQSRFSHRLGRFTAFRPRPFAPYVVLPSRMGLSTKVRGQEAKMGADMAPAAAWVFAQYLSRSVEDVSVPIPWWCGQPVEHDHRIRPADCVFNRNN</sequence>
<dbReference type="RefSeq" id="XP_070854506.1">
    <property type="nucleotide sequence ID" value="XM_070998405.1"/>
</dbReference>
<proteinExistence type="predicted"/>
<reference evidence="2" key="2">
    <citation type="submission" date="2025-08" db="UniProtKB">
        <authorList>
            <consortium name="RefSeq"/>
        </authorList>
    </citation>
    <scope>IDENTIFICATION</scope>
</reference>
<dbReference type="Proteomes" id="UP001652628">
    <property type="component" value="Chromosome 2"/>
</dbReference>
<evidence type="ECO:0000313" key="1">
    <source>
        <dbReference type="Proteomes" id="UP001652628"/>
    </source>
</evidence>
<dbReference type="GeneID" id="139354139"/>